<evidence type="ECO:0000256" key="1">
    <source>
        <dbReference type="ARBA" id="ARBA00008520"/>
    </source>
</evidence>
<reference evidence="4 5" key="1">
    <citation type="journal article" date="2013" name="J. Mol. Microbiol. Biotechnol.">
        <title>Analysis of the Complete Genomes of Acholeplasma brassicae , A. palmae and A. laidlawii and Their Comparison to the Obligate Parasites from ' Candidatus Phytoplasma'.</title>
        <authorList>
            <person name="Kube M."/>
            <person name="Siewert C."/>
            <person name="Migdoll A.M."/>
            <person name="Duduk B."/>
            <person name="Holz S."/>
            <person name="Rabus R."/>
            <person name="Seemuller E."/>
            <person name="Mitrovic J."/>
            <person name="Muller I."/>
            <person name="Buttner C."/>
            <person name="Reinhardt R."/>
        </authorList>
    </citation>
    <scope>NUCLEOTIDE SEQUENCE [LARGE SCALE GENOMIC DNA]</scope>
    <source>
        <strain evidence="5">0502</strain>
    </source>
</reference>
<sequence length="423" mass="46073">MKRIFVLMLVLVSGLLMVGCEESNGTTLRTVSMFGGTDPNTDAYQALIKEFENESGWTVDDSSNSSNEDWKASVIADFKSGNEPDVLQFFTGATADPIVSTGKVVSIADIRKEYPDYAKNISPATMGTHSVPTTGFVEGLYVNTTFFTTTELQAYLAKDNWTWDEFLDINQKLIAANAEVDGFNPIAFSATEPHYWIEHILLGSLGIDFAKNMPKAADITANHAWTKALLLLNQLDPYMSQEETADAMKSNFHATGKSAMYLDGSWYAGNIAKEDQAGHLADVDNVKVFPFPSIPESLGGTGEHYLQAGFTTGFYISKKAWDNEEKREMAIKFIETMTSTAALTEFAKVGGVPADNNVVIATQTNLQKQLNALPAKVDGTVMPLSDLSKAGTFAKLVEYADSFVKGNSEAAVTGIKAYLNEQV</sequence>
<dbReference type="OrthoDB" id="355435at2"/>
<dbReference type="PANTHER" id="PTHR43649">
    <property type="entry name" value="ARABINOSE-BINDING PROTEIN-RELATED"/>
    <property type="match status" value="1"/>
</dbReference>
<dbReference type="PANTHER" id="PTHR43649:SF29">
    <property type="entry name" value="OSMOPROTECTIVE COMPOUNDS-BINDING PROTEIN GGTB"/>
    <property type="match status" value="1"/>
</dbReference>
<dbReference type="EMBL" id="FO681348">
    <property type="protein sequence ID" value="CCV66470.1"/>
    <property type="molecule type" value="Genomic_DNA"/>
</dbReference>
<dbReference type="Proteomes" id="UP000032737">
    <property type="component" value="Chromosome"/>
</dbReference>
<dbReference type="Gene3D" id="3.40.190.10">
    <property type="entry name" value="Periplasmic binding protein-like II"/>
    <property type="match status" value="1"/>
</dbReference>
<dbReference type="SUPFAM" id="SSF53850">
    <property type="entry name" value="Periplasmic binding protein-like II"/>
    <property type="match status" value="1"/>
</dbReference>
<keyword evidence="3" id="KW-0732">Signal</keyword>
<organism evidence="4 5">
    <name type="scientific">Acholeplasma brassicae</name>
    <dbReference type="NCBI Taxonomy" id="61635"/>
    <lineage>
        <taxon>Bacteria</taxon>
        <taxon>Bacillati</taxon>
        <taxon>Mycoplasmatota</taxon>
        <taxon>Mollicutes</taxon>
        <taxon>Acholeplasmatales</taxon>
        <taxon>Acholeplasmataceae</taxon>
        <taxon>Acholeplasma</taxon>
    </lineage>
</organism>
<feature type="chain" id="PRO_5004651512" evidence="3">
    <location>
        <begin position="19"/>
        <end position="423"/>
    </location>
</feature>
<name>U4KPZ4_9MOLU</name>
<proteinExistence type="inferred from homology"/>
<evidence type="ECO:0000313" key="5">
    <source>
        <dbReference type="Proteomes" id="UP000032737"/>
    </source>
</evidence>
<accession>U4KPZ4</accession>
<keyword evidence="4" id="KW-0762">Sugar transport</keyword>
<dbReference type="STRING" id="61635.BN85314490"/>
<feature type="signal peptide" evidence="3">
    <location>
        <begin position="1"/>
        <end position="18"/>
    </location>
</feature>
<dbReference type="Pfam" id="PF01547">
    <property type="entry name" value="SBP_bac_1"/>
    <property type="match status" value="1"/>
</dbReference>
<keyword evidence="5" id="KW-1185">Reference proteome</keyword>
<dbReference type="AlphaFoldDB" id="U4KPZ4"/>
<dbReference type="RefSeq" id="WP_030005330.1">
    <property type="nucleotide sequence ID" value="NC_022549.1"/>
</dbReference>
<evidence type="ECO:0000256" key="2">
    <source>
        <dbReference type="ARBA" id="ARBA00022448"/>
    </source>
</evidence>
<dbReference type="KEGG" id="abra:BN85314490"/>
<comment type="similarity">
    <text evidence="1">Belongs to the bacterial solute-binding protein 1 family.</text>
</comment>
<dbReference type="InterPro" id="IPR006059">
    <property type="entry name" value="SBP"/>
</dbReference>
<protein>
    <submittedName>
        <fullName evidence="4">ABC-type sugar transport system, periplasmic component</fullName>
    </submittedName>
</protein>
<evidence type="ECO:0000256" key="3">
    <source>
        <dbReference type="SAM" id="SignalP"/>
    </source>
</evidence>
<gene>
    <name evidence="4" type="ORF">BN85314490</name>
</gene>
<dbReference type="PROSITE" id="PS51257">
    <property type="entry name" value="PROKAR_LIPOPROTEIN"/>
    <property type="match status" value="1"/>
</dbReference>
<dbReference type="InterPro" id="IPR050490">
    <property type="entry name" value="Bact_solute-bd_prot1"/>
</dbReference>
<keyword evidence="2" id="KW-0813">Transport</keyword>
<dbReference type="HOGENOM" id="CLU_031285_12_0_14"/>
<evidence type="ECO:0000313" key="4">
    <source>
        <dbReference type="EMBL" id="CCV66470.1"/>
    </source>
</evidence>